<evidence type="ECO:0000256" key="1">
    <source>
        <dbReference type="SAM" id="Phobius"/>
    </source>
</evidence>
<keyword evidence="1" id="KW-0812">Transmembrane</keyword>
<gene>
    <name evidence="2" type="ORF">L0P57_10985</name>
</gene>
<feature type="transmembrane region" description="Helical" evidence="1">
    <location>
        <begin position="144"/>
        <end position="168"/>
    </location>
</feature>
<feature type="transmembrane region" description="Helical" evidence="1">
    <location>
        <begin position="116"/>
        <end position="137"/>
    </location>
</feature>
<keyword evidence="1" id="KW-0472">Membrane</keyword>
<reference evidence="2 3" key="1">
    <citation type="submission" date="2022-01" db="EMBL/GenBank/DDBJ databases">
        <title>Collection of gut derived symbiotic bacterial strains cultured from healthy donors.</title>
        <authorList>
            <person name="Lin H."/>
            <person name="Kohout C."/>
            <person name="Waligurski E."/>
            <person name="Pamer E.G."/>
        </authorList>
    </citation>
    <scope>NUCLEOTIDE SEQUENCE [LARGE SCALE GENOMIC DNA]</scope>
    <source>
        <strain evidence="2 3">DFI.7.58</strain>
    </source>
</reference>
<dbReference type="RefSeq" id="WP_237967025.1">
    <property type="nucleotide sequence ID" value="NZ_JAKNHQ010000016.1"/>
</dbReference>
<comment type="caution">
    <text evidence="2">The sequence shown here is derived from an EMBL/GenBank/DDBJ whole genome shotgun (WGS) entry which is preliminary data.</text>
</comment>
<keyword evidence="1" id="KW-1133">Transmembrane helix</keyword>
<organism evidence="2 3">
    <name type="scientific">Anaeromassilibacillus senegalensis</name>
    <dbReference type="NCBI Taxonomy" id="1673717"/>
    <lineage>
        <taxon>Bacteria</taxon>
        <taxon>Bacillati</taxon>
        <taxon>Bacillota</taxon>
        <taxon>Clostridia</taxon>
        <taxon>Eubacteriales</taxon>
        <taxon>Acutalibacteraceae</taxon>
        <taxon>Anaeromassilibacillus</taxon>
    </lineage>
</organism>
<feature type="transmembrane region" description="Helical" evidence="1">
    <location>
        <begin position="261"/>
        <end position="278"/>
    </location>
</feature>
<dbReference type="Proteomes" id="UP001298681">
    <property type="component" value="Unassembled WGS sequence"/>
</dbReference>
<evidence type="ECO:0000313" key="3">
    <source>
        <dbReference type="Proteomes" id="UP001298681"/>
    </source>
</evidence>
<feature type="transmembrane region" description="Helical" evidence="1">
    <location>
        <begin position="12"/>
        <end position="32"/>
    </location>
</feature>
<keyword evidence="3" id="KW-1185">Reference proteome</keyword>
<protein>
    <submittedName>
        <fullName evidence="2">DUF1538 domain-containing protein</fullName>
    </submittedName>
</protein>
<feature type="transmembrane region" description="Helical" evidence="1">
    <location>
        <begin position="204"/>
        <end position="225"/>
    </location>
</feature>
<feature type="transmembrane region" description="Helical" evidence="1">
    <location>
        <begin position="79"/>
        <end position="96"/>
    </location>
</feature>
<feature type="transmembrane region" description="Helical" evidence="1">
    <location>
        <begin position="290"/>
        <end position="315"/>
    </location>
</feature>
<feature type="transmembrane region" description="Helical" evidence="1">
    <location>
        <begin position="459"/>
        <end position="479"/>
    </location>
</feature>
<feature type="transmembrane region" description="Helical" evidence="1">
    <location>
        <begin position="38"/>
        <end position="58"/>
    </location>
</feature>
<dbReference type="EMBL" id="JAKNHQ010000016">
    <property type="protein sequence ID" value="MCG4611450.1"/>
    <property type="molecule type" value="Genomic_DNA"/>
</dbReference>
<proteinExistence type="predicted"/>
<dbReference type="Pfam" id="PF07556">
    <property type="entry name" value="DUF1538"/>
    <property type="match status" value="2"/>
</dbReference>
<feature type="transmembrane region" description="Helical" evidence="1">
    <location>
        <begin position="372"/>
        <end position="397"/>
    </location>
</feature>
<accession>A0ABS9MKY9</accession>
<dbReference type="InterPro" id="IPR011435">
    <property type="entry name" value="UmpAB"/>
</dbReference>
<feature type="transmembrane region" description="Helical" evidence="1">
    <location>
        <begin position="403"/>
        <end position="422"/>
    </location>
</feature>
<evidence type="ECO:0000313" key="2">
    <source>
        <dbReference type="EMBL" id="MCG4611450.1"/>
    </source>
</evidence>
<name>A0ABS9MKY9_9FIRM</name>
<feature type="transmembrane region" description="Helical" evidence="1">
    <location>
        <begin position="174"/>
        <end position="192"/>
    </location>
</feature>
<sequence length="503" mass="53201">MNEKLKEKIKESLASVLPITAIVLLLSITIVPMEVGTLMLFLTGAVLLIVGMGFFQLGAEIAMTPLGQGVGGRLVKSKSILWIAAVCFAMGAIITISEPDLQVLANQVASIPNQVLIWTVATGVGVFTTIAVLRILFKISLAKMLTVLYVLLFLLSFFAPSEFIAVAFDAGGVTTGPMTVPFIMALGVGLSAARSDKDGANDSFGFIALCSIGPILMVLLLGIFYHPTDAVYEAVKITPVHTTHDVAMQFLLAIPQYAKEVLISILPVAGVFILFQLFSRHYHKRQVFRMSVGILYTYLGLVLFLTGVNVGFAPVGSLLGSGLGEGNLKWLLIPIGILIGYYIVKAEPAVQVLNEQVEDLTGGTVSRGMMNAALSIGVACAVALAMVRVLTGISIYWVLIPGYILALVLCRFVPPVFIGIAFDSGGVASGPMTSTFLLPLAMGACTAIGGNVVSDAFGIVALVALAPLIAIQIMGLVYAHKSKTVPQPSAQLSDDIVIELEEE</sequence>
<feature type="transmembrane region" description="Helical" evidence="1">
    <location>
        <begin position="434"/>
        <end position="453"/>
    </location>
</feature>